<comment type="caution">
    <text evidence="3">The sequence shown here is derived from an EMBL/GenBank/DDBJ whole genome shotgun (WGS) entry which is preliminary data.</text>
</comment>
<accession>A0AAD5VUF1</accession>
<feature type="compositionally biased region" description="Polar residues" evidence="1">
    <location>
        <begin position="138"/>
        <end position="174"/>
    </location>
</feature>
<feature type="region of interest" description="Disordered" evidence="1">
    <location>
        <begin position="116"/>
        <end position="235"/>
    </location>
</feature>
<feature type="compositionally biased region" description="Basic and acidic residues" evidence="1">
    <location>
        <begin position="217"/>
        <end position="226"/>
    </location>
</feature>
<evidence type="ECO:0000313" key="3">
    <source>
        <dbReference type="EMBL" id="KAJ3570158.1"/>
    </source>
</evidence>
<proteinExistence type="predicted"/>
<protein>
    <submittedName>
        <fullName evidence="3">Uncharacterized protein</fullName>
    </submittedName>
</protein>
<reference evidence="3" key="1">
    <citation type="submission" date="2022-07" db="EMBL/GenBank/DDBJ databases">
        <title>Genome Sequence of Leucocoprinus birnbaumii.</title>
        <authorList>
            <person name="Buettner E."/>
        </authorList>
    </citation>
    <scope>NUCLEOTIDE SEQUENCE</scope>
    <source>
        <strain evidence="3">VT141</strain>
    </source>
</reference>
<keyword evidence="2" id="KW-1133">Transmembrane helix</keyword>
<dbReference type="Proteomes" id="UP001213000">
    <property type="component" value="Unassembled WGS sequence"/>
</dbReference>
<name>A0AAD5VUF1_9AGAR</name>
<sequence length="264" mass="28456">MPPVYSFSVADPAASSSGGVIYTSMPHETLSSAGQFAVSVYAYVGIAFLAATFLFALGYAAFRIRRDRGKRNYDLDNPFYDTNEENRYVSGMARLKNSELGKINFSLANEIRKKQAKEAKAGRKSTLDLPVLEPPQTLKRSGSNHGNISNPTKRVSWASSTSTARDSQRPSSGPNPAASPEVPISGPKSSITPSNVSISPLPRAQDSHTRVNVSHMSDPRALRSKELVGNTTPDLCQNWATPDKAGYGEGMKNFLGAAGQESNR</sequence>
<feature type="compositionally biased region" description="Polar residues" evidence="1">
    <location>
        <begin position="187"/>
        <end position="198"/>
    </location>
</feature>
<keyword evidence="4" id="KW-1185">Reference proteome</keyword>
<evidence type="ECO:0000313" key="4">
    <source>
        <dbReference type="Proteomes" id="UP001213000"/>
    </source>
</evidence>
<dbReference type="AlphaFoldDB" id="A0AAD5VUF1"/>
<evidence type="ECO:0000256" key="1">
    <source>
        <dbReference type="SAM" id="MobiDB-lite"/>
    </source>
</evidence>
<evidence type="ECO:0000256" key="2">
    <source>
        <dbReference type="SAM" id="Phobius"/>
    </source>
</evidence>
<feature type="transmembrane region" description="Helical" evidence="2">
    <location>
        <begin position="40"/>
        <end position="62"/>
    </location>
</feature>
<keyword evidence="2" id="KW-0812">Transmembrane</keyword>
<dbReference type="EMBL" id="JANIEX010000251">
    <property type="protein sequence ID" value="KAJ3570158.1"/>
    <property type="molecule type" value="Genomic_DNA"/>
</dbReference>
<gene>
    <name evidence="3" type="ORF">NP233_g4590</name>
</gene>
<keyword evidence="2" id="KW-0472">Membrane</keyword>
<organism evidence="3 4">
    <name type="scientific">Leucocoprinus birnbaumii</name>
    <dbReference type="NCBI Taxonomy" id="56174"/>
    <lineage>
        <taxon>Eukaryota</taxon>
        <taxon>Fungi</taxon>
        <taxon>Dikarya</taxon>
        <taxon>Basidiomycota</taxon>
        <taxon>Agaricomycotina</taxon>
        <taxon>Agaricomycetes</taxon>
        <taxon>Agaricomycetidae</taxon>
        <taxon>Agaricales</taxon>
        <taxon>Agaricineae</taxon>
        <taxon>Agaricaceae</taxon>
        <taxon>Leucocoprinus</taxon>
    </lineage>
</organism>